<dbReference type="AlphaFoldDB" id="A0A1W0WHF0"/>
<evidence type="ECO:0000256" key="1">
    <source>
        <dbReference type="SAM" id="MobiDB-lite"/>
    </source>
</evidence>
<feature type="region of interest" description="Disordered" evidence="1">
    <location>
        <begin position="69"/>
        <end position="97"/>
    </location>
</feature>
<dbReference type="EMBL" id="MTYJ01000101">
    <property type="protein sequence ID" value="OQV14631.1"/>
    <property type="molecule type" value="Genomic_DNA"/>
</dbReference>
<name>A0A1W0WHF0_HYPEX</name>
<evidence type="ECO:0000313" key="3">
    <source>
        <dbReference type="Proteomes" id="UP000192578"/>
    </source>
</evidence>
<proteinExistence type="predicted"/>
<feature type="compositionally biased region" description="Basic and acidic residues" evidence="1">
    <location>
        <begin position="73"/>
        <end position="90"/>
    </location>
</feature>
<dbReference type="Proteomes" id="UP000192578">
    <property type="component" value="Unassembled WGS sequence"/>
</dbReference>
<sequence>MPIFSVTDSTGCAKLGPTVKFPSQRSSVYPPVRQKLKRPWTLSSDWWSPDHAVPWAERAVTEVDVDEGLYGNVHDDEGPSRSEPPFHGEGVDDSGAAGICWSTRARATVK</sequence>
<reference evidence="3" key="1">
    <citation type="submission" date="2017-01" db="EMBL/GenBank/DDBJ databases">
        <title>Comparative genomics of anhydrobiosis in the tardigrade Hypsibius dujardini.</title>
        <authorList>
            <person name="Yoshida Y."/>
            <person name="Koutsovoulos G."/>
            <person name="Laetsch D."/>
            <person name="Stevens L."/>
            <person name="Kumar S."/>
            <person name="Horikawa D."/>
            <person name="Ishino K."/>
            <person name="Komine S."/>
            <person name="Tomita M."/>
            <person name="Blaxter M."/>
            <person name="Arakawa K."/>
        </authorList>
    </citation>
    <scope>NUCLEOTIDE SEQUENCE [LARGE SCALE GENOMIC DNA]</scope>
    <source>
        <strain evidence="3">Z151</strain>
    </source>
</reference>
<evidence type="ECO:0000313" key="2">
    <source>
        <dbReference type="EMBL" id="OQV14631.1"/>
    </source>
</evidence>
<gene>
    <name evidence="2" type="ORF">BV898_11136</name>
</gene>
<organism evidence="2 3">
    <name type="scientific">Hypsibius exemplaris</name>
    <name type="common">Freshwater tardigrade</name>
    <dbReference type="NCBI Taxonomy" id="2072580"/>
    <lineage>
        <taxon>Eukaryota</taxon>
        <taxon>Metazoa</taxon>
        <taxon>Ecdysozoa</taxon>
        <taxon>Tardigrada</taxon>
        <taxon>Eutardigrada</taxon>
        <taxon>Parachela</taxon>
        <taxon>Hypsibioidea</taxon>
        <taxon>Hypsibiidae</taxon>
        <taxon>Hypsibius</taxon>
    </lineage>
</organism>
<protein>
    <submittedName>
        <fullName evidence="2">Uncharacterized protein</fullName>
    </submittedName>
</protein>
<accession>A0A1W0WHF0</accession>
<comment type="caution">
    <text evidence="2">The sequence shown here is derived from an EMBL/GenBank/DDBJ whole genome shotgun (WGS) entry which is preliminary data.</text>
</comment>
<keyword evidence="3" id="KW-1185">Reference proteome</keyword>